<accession>A0ABM5L7Q5</accession>
<organism evidence="2 3">
    <name type="scientific">Diabrotica virgifera virgifera</name>
    <name type="common">western corn rootworm</name>
    <dbReference type="NCBI Taxonomy" id="50390"/>
    <lineage>
        <taxon>Eukaryota</taxon>
        <taxon>Metazoa</taxon>
        <taxon>Ecdysozoa</taxon>
        <taxon>Arthropoda</taxon>
        <taxon>Hexapoda</taxon>
        <taxon>Insecta</taxon>
        <taxon>Pterygota</taxon>
        <taxon>Neoptera</taxon>
        <taxon>Endopterygota</taxon>
        <taxon>Coleoptera</taxon>
        <taxon>Polyphaga</taxon>
        <taxon>Cucujiformia</taxon>
        <taxon>Chrysomeloidea</taxon>
        <taxon>Chrysomelidae</taxon>
        <taxon>Galerucinae</taxon>
        <taxon>Diabroticina</taxon>
        <taxon>Diabroticites</taxon>
        <taxon>Diabrotica</taxon>
    </lineage>
</organism>
<evidence type="ECO:0000256" key="1">
    <source>
        <dbReference type="SAM" id="Phobius"/>
    </source>
</evidence>
<dbReference type="Proteomes" id="UP001652700">
    <property type="component" value="Unplaced"/>
</dbReference>
<dbReference type="SUPFAM" id="SSF81321">
    <property type="entry name" value="Family A G protein-coupled receptor-like"/>
    <property type="match status" value="1"/>
</dbReference>
<keyword evidence="1" id="KW-0812">Transmembrane</keyword>
<feature type="transmembrane region" description="Helical" evidence="1">
    <location>
        <begin position="265"/>
        <end position="284"/>
    </location>
</feature>
<protein>
    <submittedName>
        <fullName evidence="2">Uncharacterized protein</fullName>
    </submittedName>
</protein>
<keyword evidence="1" id="KW-1133">Transmembrane helix</keyword>
<feature type="transmembrane region" description="Helical" evidence="1">
    <location>
        <begin position="44"/>
        <end position="64"/>
    </location>
</feature>
<reference evidence="2" key="1">
    <citation type="submission" date="2025-05" db="UniProtKB">
        <authorList>
            <consortium name="EnsemblMetazoa"/>
        </authorList>
    </citation>
    <scope>IDENTIFICATION</scope>
</reference>
<dbReference type="RefSeq" id="XP_050518473.1">
    <property type="nucleotide sequence ID" value="XM_050662516.1"/>
</dbReference>
<feature type="transmembrane region" description="Helical" evidence="1">
    <location>
        <begin position="121"/>
        <end position="139"/>
    </location>
</feature>
<feature type="transmembrane region" description="Helical" evidence="1">
    <location>
        <begin position="215"/>
        <end position="235"/>
    </location>
</feature>
<evidence type="ECO:0000313" key="2">
    <source>
        <dbReference type="EnsemblMetazoa" id="XP_050518473.1"/>
    </source>
</evidence>
<dbReference type="GeneID" id="126892788"/>
<dbReference type="EnsemblMetazoa" id="XM_050662515.1">
    <property type="protein sequence ID" value="XP_050518472.1"/>
    <property type="gene ID" value="LOC126892788"/>
</dbReference>
<keyword evidence="1" id="KW-0472">Membrane</keyword>
<name>A0ABM5L7Q5_DIAVI</name>
<evidence type="ECO:0000313" key="3">
    <source>
        <dbReference type="Proteomes" id="UP001652700"/>
    </source>
</evidence>
<sequence length="307" mass="35740">MSDLQNTTSAEDDPLEDIDIKAFYDQLKEITDALSYLNYFTDTIKLLLCLFIIVADIIIIKLILSDSKLKTKTNLFICHYAIWHLIFVSTSTAYFTFVTMTGLVHYVHFFVFMFLFFSTRLALLVIFNMGLGLGLDWLFNFHDPSFGTRCRWFNSYLIYIMYGFAGIEFIVIISTSAIVHYIHGLWMLRLLYFLILLIIFTFNVINYWTKEQKNAIFYGLMLSNVIILCWLPLVIYNSLKMIFFGSVTIYSILLFTSFIPEWLSLSSSLVVILALVKLDSYFAVKFWSIFRRNKVTGDVESLEANGH</sequence>
<proteinExistence type="predicted"/>
<dbReference type="EnsemblMetazoa" id="XM_050662516.1">
    <property type="protein sequence ID" value="XP_050518473.1"/>
    <property type="gene ID" value="LOC126892788"/>
</dbReference>
<keyword evidence="3" id="KW-1185">Reference proteome</keyword>
<feature type="transmembrane region" description="Helical" evidence="1">
    <location>
        <begin position="159"/>
        <end position="183"/>
    </location>
</feature>
<dbReference type="RefSeq" id="XP_050518472.1">
    <property type="nucleotide sequence ID" value="XM_050662515.1"/>
</dbReference>
<feature type="transmembrane region" description="Helical" evidence="1">
    <location>
        <begin position="190"/>
        <end position="209"/>
    </location>
</feature>